<dbReference type="Proteomes" id="UP001277561">
    <property type="component" value="Unassembled WGS sequence"/>
</dbReference>
<evidence type="ECO:0000256" key="2">
    <source>
        <dbReference type="ARBA" id="ARBA00022448"/>
    </source>
</evidence>
<dbReference type="AlphaFoldDB" id="A0AAE5RZF2"/>
<evidence type="ECO:0000256" key="3">
    <source>
        <dbReference type="ARBA" id="ARBA00023136"/>
    </source>
</evidence>
<evidence type="ECO:0000259" key="5">
    <source>
        <dbReference type="SMART" id="SM00965"/>
    </source>
</evidence>
<keyword evidence="4" id="KW-0998">Cell outer membrane</keyword>
<keyword evidence="6" id="KW-0675">Receptor</keyword>
<evidence type="ECO:0000256" key="1">
    <source>
        <dbReference type="ARBA" id="ARBA00004442"/>
    </source>
</evidence>
<dbReference type="EMBL" id="NXEJ01000003">
    <property type="protein sequence ID" value="POO52899.1"/>
    <property type="molecule type" value="Genomic_DNA"/>
</dbReference>
<dbReference type="InterPro" id="IPR036942">
    <property type="entry name" value="Beta-barrel_TonB_sf"/>
</dbReference>
<protein>
    <submittedName>
        <fullName evidence="6">TonB-dependent receptor plug domain-containing protein</fullName>
    </submittedName>
</protein>
<reference evidence="6 9" key="2">
    <citation type="journal article" date="2023" name="Phytobiomes J">
        <title>Deciphering the key players within the bacterial microbiota associated with aerial crown gall tumors on rhododendron: Insights into the gallobiome.</title>
        <authorList>
            <person name="Kuzmanovic N."/>
            <person name="Nesme J."/>
            <person name="Wolf J."/>
            <person name="Neumann-Schaal M."/>
            <person name="Petersen J."/>
            <person name="Fernandez-Gnecco G."/>
            <person name="Sproeer C."/>
            <person name="Bunk B."/>
            <person name="Overmann J."/>
            <person name="Sorensen S.J."/>
            <person name="Idczak E."/>
            <person name="Smalla K."/>
        </authorList>
    </citation>
    <scope>NUCLEOTIDE SEQUENCE [LARGE SCALE GENOMIC DNA]</scope>
    <source>
        <strain evidence="9">rho-14.1</strain>
        <strain evidence="6">Rho-14.1</strain>
    </source>
</reference>
<keyword evidence="9" id="KW-1185">Reference proteome</keyword>
<comment type="subcellular location">
    <subcellularLocation>
        <location evidence="1">Cell outer membrane</location>
    </subcellularLocation>
</comment>
<feature type="domain" description="Secretin/TonB short N-terminal" evidence="5">
    <location>
        <begin position="67"/>
        <end position="118"/>
    </location>
</feature>
<evidence type="ECO:0000313" key="9">
    <source>
        <dbReference type="Proteomes" id="UP001277561"/>
    </source>
</evidence>
<dbReference type="EMBL" id="JAVRAD010000007">
    <property type="protein sequence ID" value="MDX8330800.1"/>
    <property type="molecule type" value="Genomic_DNA"/>
</dbReference>
<evidence type="ECO:0000313" key="6">
    <source>
        <dbReference type="EMBL" id="MDX8330800.1"/>
    </source>
</evidence>
<evidence type="ECO:0000256" key="4">
    <source>
        <dbReference type="ARBA" id="ARBA00023237"/>
    </source>
</evidence>
<dbReference type="Proteomes" id="UP000237447">
    <property type="component" value="Unassembled WGS sequence"/>
</dbReference>
<dbReference type="SUPFAM" id="SSF56935">
    <property type="entry name" value="Porins"/>
    <property type="match status" value="1"/>
</dbReference>
<comment type="caution">
    <text evidence="7">The sequence shown here is derived from an EMBL/GenBank/DDBJ whole genome shotgun (WGS) entry which is preliminary data.</text>
</comment>
<dbReference type="InterPro" id="IPR011662">
    <property type="entry name" value="Secretin/TonB_short_N"/>
</dbReference>
<gene>
    <name evidence="7" type="ORF">CPJ18_06535</name>
    <name evidence="6" type="ORF">RMS29_16360</name>
</gene>
<dbReference type="Gene3D" id="2.40.170.20">
    <property type="entry name" value="TonB-dependent receptor, beta-barrel domain"/>
    <property type="match status" value="1"/>
</dbReference>
<keyword evidence="2" id="KW-0813">Transport</keyword>
<keyword evidence="3" id="KW-0472">Membrane</keyword>
<sequence>MGTTVHTGSKRGQSFAALLVTTAVTSTYLIPKSSHAQEIFVENTVTFAIEAQPLNAAINSFIRQSGWQVGYAAAVVSGKRSNPVSGKMAPLRALEAMLSGSNVTIRLSGSNAVSLVGASTTEQATDGTTVLETIVVKGARGGVGLGTDRVADTGTSTLHGGQITVRAEGNDANGILRNLPNVQYQNDVDDDAGITAQSVIDLKPREVSISGARVYENNFMINGMEINNVTGSQERYGSEEPSSAEGAAPNADRVFGLHSQTVYVPTDFIEEATVIDSNASAKYGNFQGGVVSYKLMDAQKDRWTTSVTTDYTSSDWTTFNLATKDGLNPNDVAPNDFRKRRSSISVSGPVTDNVSVLGQYSTSTASTEKDKSYRYTENRRVEQDSENKFYRSQMTAETDLGDFTLEGAYTDYTQLFENATWRNMAMDVQTKSLTSKLQHDYEFNDFSLGGVALTNVKLRSKLTYGKSVTINDMNGNVAKAFVQQTTRAVKNGGGIFTSTELSEWCRTDPTKTTTRCYDGATGDKEQGQEQLGWSEELTGDIWNGSFTVGTEYTHTNAYRRRPEDALYYGAYTSLGDVSSTITAFNCNTTEECSSEQFASTKIIYKAFDIKAELNAFNTYAEIDQTWDWLNVRAGARLSYDDYMKNLDVSPRLVATVTPWDDLSVSAGVNRYYNAQSLAFAIRDQQPRAQTYTRGQTGGVVGDTWTSAVITGNYANSASDLNTPYTDEITFGLSGKDPVFDGDWRLRFLDRRSKDQFASQTSGQGRILTNDAHGAYQSATAEYSKEIDVTSIDRLEQLLFNASITWSKSKVSNDSYFEDNFEDDYIWYKGKSYTQAGFAVVTGNMDIPLRLQTGLSSTWLDDSLHVDVSANYNLRYTGAKNTDATIIVDGVSHEIYEDFDFDAALTVDLSADYTVYKKADASLAFNVKVNNLFDETGNATSSTSNPWIIGRTVWVGAKATF</sequence>
<dbReference type="Gene3D" id="2.170.130.10">
    <property type="entry name" value="TonB-dependent receptor, plug domain"/>
    <property type="match status" value="1"/>
</dbReference>
<dbReference type="Gene3D" id="3.55.50.30">
    <property type="match status" value="1"/>
</dbReference>
<dbReference type="SMART" id="SM00965">
    <property type="entry name" value="STN"/>
    <property type="match status" value="1"/>
</dbReference>
<dbReference type="GO" id="GO:0009279">
    <property type="term" value="C:cell outer membrane"/>
    <property type="evidence" value="ECO:0007669"/>
    <property type="project" value="UniProtKB-SubCell"/>
</dbReference>
<proteinExistence type="predicted"/>
<evidence type="ECO:0000313" key="7">
    <source>
        <dbReference type="EMBL" id="POO52899.1"/>
    </source>
</evidence>
<reference evidence="7 8" key="1">
    <citation type="journal article" date="2018" name="Syst. Appl. Microbiol.">
        <title>Agrobacterium rosae sp. nov., isolated from galls on different agricultural crops.</title>
        <authorList>
            <person name="Kuzmanovic N."/>
            <person name="Pulawska J."/>
            <person name="Smalla K."/>
            <person name="Nesme X."/>
        </authorList>
    </citation>
    <scope>NUCLEOTIDE SEQUENCE [LARGE SCALE GENOMIC DNA]</scope>
    <source>
        <strain evidence="7 8">NCPPB 1650</strain>
    </source>
</reference>
<organism evidence="7 8">
    <name type="scientific">Agrobacterium rosae</name>
    <dbReference type="NCBI Taxonomy" id="1972867"/>
    <lineage>
        <taxon>Bacteria</taxon>
        <taxon>Pseudomonadati</taxon>
        <taxon>Pseudomonadota</taxon>
        <taxon>Alphaproteobacteria</taxon>
        <taxon>Hyphomicrobiales</taxon>
        <taxon>Rhizobiaceae</taxon>
        <taxon>Rhizobium/Agrobacterium group</taxon>
        <taxon>Agrobacterium</taxon>
    </lineage>
</organism>
<name>A0AAE5RZF2_9HYPH</name>
<dbReference type="InterPro" id="IPR037066">
    <property type="entry name" value="Plug_dom_sf"/>
</dbReference>
<accession>A0AAE5RZF2</accession>
<evidence type="ECO:0000313" key="8">
    <source>
        <dbReference type="Proteomes" id="UP000237447"/>
    </source>
</evidence>